<dbReference type="InterPro" id="IPR010105">
    <property type="entry name" value="TonB_sidphr_rcpt"/>
</dbReference>
<keyword evidence="6 14" id="KW-0812">Transmembrane</keyword>
<reference evidence="20 21" key="1">
    <citation type="submission" date="2018-06" db="EMBL/GenBank/DDBJ databases">
        <authorList>
            <consortium name="Pathogen Informatics"/>
            <person name="Doyle S."/>
        </authorList>
    </citation>
    <scope>NUCLEOTIDE SEQUENCE [LARGE SCALE GENOMIC DNA]</scope>
    <source>
        <strain evidence="20 21">NCTC10359</strain>
    </source>
</reference>
<dbReference type="PROSITE" id="PS01156">
    <property type="entry name" value="TONB_DEPENDENT_REC_2"/>
    <property type="match status" value="1"/>
</dbReference>
<dbReference type="PROSITE" id="PS52016">
    <property type="entry name" value="TONB_DEPENDENT_REC_3"/>
    <property type="match status" value="1"/>
</dbReference>
<feature type="domain" description="TonB-dependent receptor plug" evidence="19">
    <location>
        <begin position="73"/>
        <end position="169"/>
    </location>
</feature>
<dbReference type="InterPro" id="IPR036942">
    <property type="entry name" value="Beta-barrel_TonB_sf"/>
</dbReference>
<evidence type="ECO:0000313" key="21">
    <source>
        <dbReference type="Proteomes" id="UP000254437"/>
    </source>
</evidence>
<keyword evidence="5" id="KW-0410">Iron transport</keyword>
<evidence type="ECO:0000256" key="16">
    <source>
        <dbReference type="RuleBase" id="RU003357"/>
    </source>
</evidence>
<dbReference type="Proteomes" id="UP000254437">
    <property type="component" value="Unassembled WGS sequence"/>
</dbReference>
<dbReference type="EMBL" id="UGQU01000001">
    <property type="protein sequence ID" value="STZ56340.1"/>
    <property type="molecule type" value="Genomic_DNA"/>
</dbReference>
<dbReference type="InterPro" id="IPR010917">
    <property type="entry name" value="TonB_rcpt_CS"/>
</dbReference>
<dbReference type="CDD" id="cd01347">
    <property type="entry name" value="ligand_gated_channel"/>
    <property type="match status" value="1"/>
</dbReference>
<evidence type="ECO:0000256" key="11">
    <source>
        <dbReference type="ARBA" id="ARBA00023136"/>
    </source>
</evidence>
<dbReference type="Gene3D" id="2.170.130.10">
    <property type="entry name" value="TonB-dependent receptor, plug domain"/>
    <property type="match status" value="1"/>
</dbReference>
<proteinExistence type="inferred from homology"/>
<evidence type="ECO:0000256" key="12">
    <source>
        <dbReference type="ARBA" id="ARBA00023170"/>
    </source>
</evidence>
<evidence type="ECO:0000256" key="8">
    <source>
        <dbReference type="ARBA" id="ARBA00023004"/>
    </source>
</evidence>
<evidence type="ECO:0000313" key="20">
    <source>
        <dbReference type="EMBL" id="STZ56340.1"/>
    </source>
</evidence>
<keyword evidence="10 16" id="KW-0798">TonB box</keyword>
<keyword evidence="3 14" id="KW-0813">Transport</keyword>
<feature type="signal peptide" evidence="17">
    <location>
        <begin position="1"/>
        <end position="24"/>
    </location>
</feature>
<keyword evidence="11 14" id="KW-0472">Membrane</keyword>
<accession>A0A378T6T6</accession>
<dbReference type="NCBIfam" id="TIGR01783">
    <property type="entry name" value="TonB-siderophor"/>
    <property type="match status" value="1"/>
</dbReference>
<dbReference type="GO" id="GO:0015891">
    <property type="term" value="P:siderophore transport"/>
    <property type="evidence" value="ECO:0007669"/>
    <property type="project" value="InterPro"/>
</dbReference>
<keyword evidence="12 20" id="KW-0675">Receptor</keyword>
<comment type="subcellular location">
    <subcellularLocation>
        <location evidence="1 14">Cell outer membrane</location>
        <topology evidence="1 14">Multi-pass membrane protein</topology>
    </subcellularLocation>
</comment>
<feature type="short sequence motif" description="TonB C-terminal box" evidence="15">
    <location>
        <begin position="709"/>
        <end position="726"/>
    </location>
</feature>
<dbReference type="GO" id="GO:0009279">
    <property type="term" value="C:cell outer membrane"/>
    <property type="evidence" value="ECO:0007669"/>
    <property type="project" value="UniProtKB-SubCell"/>
</dbReference>
<evidence type="ECO:0000256" key="4">
    <source>
        <dbReference type="ARBA" id="ARBA00022452"/>
    </source>
</evidence>
<dbReference type="AlphaFoldDB" id="A0A378T6T6"/>
<dbReference type="GO" id="GO:0015344">
    <property type="term" value="F:siderophore uptake transmembrane transporter activity"/>
    <property type="evidence" value="ECO:0007669"/>
    <property type="project" value="TreeGrafter"/>
</dbReference>
<dbReference type="Pfam" id="PF00593">
    <property type="entry name" value="TonB_dep_Rec_b-barrel"/>
    <property type="match status" value="1"/>
</dbReference>
<evidence type="ECO:0000256" key="6">
    <source>
        <dbReference type="ARBA" id="ARBA00022692"/>
    </source>
</evidence>
<organism evidence="20 21">
    <name type="scientific">Moraxella lacunata</name>
    <dbReference type="NCBI Taxonomy" id="477"/>
    <lineage>
        <taxon>Bacteria</taxon>
        <taxon>Pseudomonadati</taxon>
        <taxon>Pseudomonadota</taxon>
        <taxon>Gammaproteobacteria</taxon>
        <taxon>Moraxellales</taxon>
        <taxon>Moraxellaceae</taxon>
        <taxon>Moraxella</taxon>
    </lineage>
</organism>
<keyword evidence="7 17" id="KW-0732">Signal</keyword>
<evidence type="ECO:0000256" key="2">
    <source>
        <dbReference type="ARBA" id="ARBA00009810"/>
    </source>
</evidence>
<comment type="similarity">
    <text evidence="2 14 16">Belongs to the TonB-dependent receptor family.</text>
</comment>
<evidence type="ECO:0000259" key="18">
    <source>
        <dbReference type="Pfam" id="PF00593"/>
    </source>
</evidence>
<evidence type="ECO:0000256" key="15">
    <source>
        <dbReference type="PROSITE-ProRule" id="PRU10144"/>
    </source>
</evidence>
<keyword evidence="8" id="KW-0408">Iron</keyword>
<dbReference type="Gene3D" id="2.40.170.20">
    <property type="entry name" value="TonB-dependent receptor, beta-barrel domain"/>
    <property type="match status" value="1"/>
</dbReference>
<evidence type="ECO:0000256" key="9">
    <source>
        <dbReference type="ARBA" id="ARBA00023065"/>
    </source>
</evidence>
<dbReference type="Pfam" id="PF07715">
    <property type="entry name" value="Plug"/>
    <property type="match status" value="1"/>
</dbReference>
<feature type="chain" id="PRO_5016812643" evidence="17">
    <location>
        <begin position="25"/>
        <end position="726"/>
    </location>
</feature>
<evidence type="ECO:0000256" key="17">
    <source>
        <dbReference type="SAM" id="SignalP"/>
    </source>
</evidence>
<evidence type="ECO:0000256" key="13">
    <source>
        <dbReference type="ARBA" id="ARBA00023237"/>
    </source>
</evidence>
<keyword evidence="4 14" id="KW-1134">Transmembrane beta strand</keyword>
<evidence type="ECO:0000256" key="5">
    <source>
        <dbReference type="ARBA" id="ARBA00022496"/>
    </source>
</evidence>
<evidence type="ECO:0000259" key="19">
    <source>
        <dbReference type="Pfam" id="PF07715"/>
    </source>
</evidence>
<dbReference type="SUPFAM" id="SSF56935">
    <property type="entry name" value="Porins"/>
    <property type="match status" value="1"/>
</dbReference>
<dbReference type="PANTHER" id="PTHR32552">
    <property type="entry name" value="FERRICHROME IRON RECEPTOR-RELATED"/>
    <property type="match status" value="1"/>
</dbReference>
<feature type="domain" description="TonB-dependent receptor-like beta-barrel" evidence="18">
    <location>
        <begin position="246"/>
        <end position="692"/>
    </location>
</feature>
<name>A0A378T6T6_MORLA</name>
<sequence>MRYSTLFICMSVAGLSAFSITAFANDQTPHVQLEAMVIDVSADASQAGLARSYAGGQVASGSRVGILGNKHYMDTPFSTTAYTQQFIKNTQADGVGDVLKKDPTVTVARGFGNFQEAYVMRGFVTYSDDTMYNGLYGILPRQYTSSELFERVEIQRGASTALNGISPGGANTGGTITLLPKRATSQPLREVSVGYEGDGRAKVSADVGQRFLDNKLGVRTNLSYTKGDGAIKNEEKEVSLISVGADYRGDKFRLSADVGYQDLTDTAKRSSVDVNAVTATPTAPNGKTNWSQTWANTQSKDMFGTVRGEYDITDNLTAYGAYGVRQGKESNVLGGGFFYVTDGNTGDGYYTLTKNKRQDDIHTGEVGLKGFFETGNITHRWGMVANTYQAKEKNHFIADYPSSWNNFAGANNSNLHNPTFADMPSWSASKWATPTGSLDNPALTAKTTLNSVALVNTLGVLDDNLQLTLGGRYQEIDSQDVTWNTFYKDKTLSPVAGINYRFGNWSAFGNYSEKLTAGKQVSINQNHLMLKPYVSKQSEIGVKYDDGNLGASLTAFQIKEPRASLANGSATTKGDNVHQGLEVFVFGRPTDNLRLMTGVALLDAKQKNTGDAFDGKQVIGTAKIRSNIGMEYDVNALEGLTLTGDLSYTGSRYAKADNSLKVPDYALLNLGARYATSVGATPVTLRVGVDNVTDKKHWASVGGYPGQGYLVAGDPRTVKASVSFKF</sequence>
<gene>
    <name evidence="20" type="primary">fcuA</name>
    <name evidence="20" type="ORF">NCTC10359_00954</name>
</gene>
<dbReference type="InterPro" id="IPR012910">
    <property type="entry name" value="Plug_dom"/>
</dbReference>
<evidence type="ECO:0000256" key="14">
    <source>
        <dbReference type="PROSITE-ProRule" id="PRU01360"/>
    </source>
</evidence>
<dbReference type="PANTHER" id="PTHR32552:SF82">
    <property type="entry name" value="FCUA PROTEIN"/>
    <property type="match status" value="1"/>
</dbReference>
<dbReference type="RefSeq" id="WP_258556872.1">
    <property type="nucleotide sequence ID" value="NZ_UGQU01000001.1"/>
</dbReference>
<evidence type="ECO:0000256" key="10">
    <source>
        <dbReference type="ARBA" id="ARBA00023077"/>
    </source>
</evidence>
<protein>
    <submittedName>
        <fullName evidence="20">Ferrichrome receptor FcuA</fullName>
    </submittedName>
</protein>
<evidence type="ECO:0000256" key="3">
    <source>
        <dbReference type="ARBA" id="ARBA00022448"/>
    </source>
</evidence>
<dbReference type="InterPro" id="IPR000531">
    <property type="entry name" value="Beta-barrel_TonB"/>
</dbReference>
<dbReference type="InterPro" id="IPR037066">
    <property type="entry name" value="Plug_dom_sf"/>
</dbReference>
<dbReference type="InterPro" id="IPR039426">
    <property type="entry name" value="TonB-dep_rcpt-like"/>
</dbReference>
<keyword evidence="9" id="KW-0406">Ion transport</keyword>
<evidence type="ECO:0000256" key="7">
    <source>
        <dbReference type="ARBA" id="ARBA00022729"/>
    </source>
</evidence>
<keyword evidence="13 14" id="KW-0998">Cell outer membrane</keyword>
<evidence type="ECO:0000256" key="1">
    <source>
        <dbReference type="ARBA" id="ARBA00004571"/>
    </source>
</evidence>
<dbReference type="GO" id="GO:0038023">
    <property type="term" value="F:signaling receptor activity"/>
    <property type="evidence" value="ECO:0007669"/>
    <property type="project" value="InterPro"/>
</dbReference>